<dbReference type="Proteomes" id="UP001409291">
    <property type="component" value="Unassembled WGS sequence"/>
</dbReference>
<keyword evidence="1" id="KW-0812">Transmembrane</keyword>
<dbReference type="RefSeq" id="WP_132771354.1">
    <property type="nucleotide sequence ID" value="NZ_JAOQNK010000001.1"/>
</dbReference>
<keyword evidence="4" id="KW-1185">Reference proteome</keyword>
<evidence type="ECO:0000313" key="4">
    <source>
        <dbReference type="Proteomes" id="UP001409291"/>
    </source>
</evidence>
<sequence>MKTTIKFNNVNTLFSKSLKERINDYFKTNKIQKTGEKRVLTKAIILFVTAISFYITLIVIQPHWLISVVVLILLGINFAAIGFNVMHDAGHDTFSNSKRLNSALSYSLNLMGGNIYFWKLKHNIAHHTYTNIEGEDHDIDIKFMRVHKDQELKKHHSYQKYYFMVLYSISYLAWIFYQDYEKYFLEAMGSKKKSFDFPLREKVIFWVSKIIHISIFIVIPVLVVGWLPTLVGLLISGIACGICLATVFQLAHVVTETEFVAIEETADPTKMENEWMIHQLSSTANFATKNKFLTWILGGLNYQVEHHLFPKISHIHYPAINKLVRETCLEFNVKYLEYKTFNSAFKSHVSVIQSMSR</sequence>
<reference evidence="3 4" key="1">
    <citation type="submission" date="2024-04" db="EMBL/GenBank/DDBJ databases">
        <title>WGS of bacteria from Torrens River.</title>
        <authorList>
            <person name="Wyrsch E.R."/>
            <person name="Drigo B."/>
        </authorList>
    </citation>
    <scope>NUCLEOTIDE SEQUENCE [LARGE SCALE GENOMIC DNA]</scope>
    <source>
        <strain evidence="3 4">TWI391</strain>
    </source>
</reference>
<dbReference type="InterPro" id="IPR005804">
    <property type="entry name" value="FA_desaturase_dom"/>
</dbReference>
<name>A0ABV0BYW0_9SPHI</name>
<dbReference type="InterPro" id="IPR012171">
    <property type="entry name" value="Fatty_acid_desaturase"/>
</dbReference>
<accession>A0ABV0BYW0</accession>
<dbReference type="PANTHER" id="PTHR19353:SF19">
    <property type="entry name" value="DELTA(5) FATTY ACID DESATURASE C-RELATED"/>
    <property type="match status" value="1"/>
</dbReference>
<feature type="transmembrane region" description="Helical" evidence="1">
    <location>
        <begin position="203"/>
        <end position="223"/>
    </location>
</feature>
<keyword evidence="1" id="KW-1133">Transmembrane helix</keyword>
<evidence type="ECO:0000313" key="3">
    <source>
        <dbReference type="EMBL" id="MEN5379707.1"/>
    </source>
</evidence>
<dbReference type="GO" id="GO:0016491">
    <property type="term" value="F:oxidoreductase activity"/>
    <property type="evidence" value="ECO:0007669"/>
    <property type="project" value="UniProtKB-KW"/>
</dbReference>
<evidence type="ECO:0000256" key="1">
    <source>
        <dbReference type="SAM" id="Phobius"/>
    </source>
</evidence>
<dbReference type="CDD" id="cd03506">
    <property type="entry name" value="Delta6-FADS-like"/>
    <property type="match status" value="1"/>
</dbReference>
<feature type="domain" description="Fatty acid desaturase" evidence="2">
    <location>
        <begin position="62"/>
        <end position="338"/>
    </location>
</feature>
<keyword evidence="1" id="KW-0472">Membrane</keyword>
<dbReference type="EC" id="1.14.19.-" evidence="3"/>
<organism evidence="3 4">
    <name type="scientific">Sphingobacterium kitahiroshimense</name>
    <dbReference type="NCBI Taxonomy" id="470446"/>
    <lineage>
        <taxon>Bacteria</taxon>
        <taxon>Pseudomonadati</taxon>
        <taxon>Bacteroidota</taxon>
        <taxon>Sphingobacteriia</taxon>
        <taxon>Sphingobacteriales</taxon>
        <taxon>Sphingobacteriaceae</taxon>
        <taxon>Sphingobacterium</taxon>
    </lineage>
</organism>
<comment type="caution">
    <text evidence="3">The sequence shown here is derived from an EMBL/GenBank/DDBJ whole genome shotgun (WGS) entry which is preliminary data.</text>
</comment>
<evidence type="ECO:0000259" key="2">
    <source>
        <dbReference type="Pfam" id="PF00487"/>
    </source>
</evidence>
<proteinExistence type="predicted"/>
<keyword evidence="3" id="KW-0560">Oxidoreductase</keyword>
<gene>
    <name evidence="3" type="ORF">ABE541_20745</name>
</gene>
<protein>
    <submittedName>
        <fullName evidence="3">Acyl-CoA desaturase</fullName>
        <ecNumber evidence="3">1.14.19.-</ecNumber>
    </submittedName>
</protein>
<feature type="transmembrane region" description="Helical" evidence="1">
    <location>
        <begin position="230"/>
        <end position="251"/>
    </location>
</feature>
<feature type="transmembrane region" description="Helical" evidence="1">
    <location>
        <begin position="66"/>
        <end position="86"/>
    </location>
</feature>
<dbReference type="PIRSF" id="PIRSF015921">
    <property type="entry name" value="FA_sphinglp_des"/>
    <property type="match status" value="1"/>
</dbReference>
<feature type="transmembrane region" description="Helical" evidence="1">
    <location>
        <begin position="161"/>
        <end position="177"/>
    </location>
</feature>
<feature type="transmembrane region" description="Helical" evidence="1">
    <location>
        <begin position="39"/>
        <end position="60"/>
    </location>
</feature>
<dbReference type="PANTHER" id="PTHR19353">
    <property type="entry name" value="FATTY ACID DESATURASE 2"/>
    <property type="match status" value="1"/>
</dbReference>
<dbReference type="EMBL" id="JBDJNQ010000011">
    <property type="protein sequence ID" value="MEN5379707.1"/>
    <property type="molecule type" value="Genomic_DNA"/>
</dbReference>
<dbReference type="Pfam" id="PF00487">
    <property type="entry name" value="FA_desaturase"/>
    <property type="match status" value="1"/>
</dbReference>